<organism evidence="1 2">
    <name type="scientific">Mycolicibacterium aromaticivorans JS19b1 = JCM 16368</name>
    <dbReference type="NCBI Taxonomy" id="1440774"/>
    <lineage>
        <taxon>Bacteria</taxon>
        <taxon>Bacillati</taxon>
        <taxon>Actinomycetota</taxon>
        <taxon>Actinomycetes</taxon>
        <taxon>Mycobacteriales</taxon>
        <taxon>Mycobacteriaceae</taxon>
        <taxon>Mycolicibacterium</taxon>
    </lineage>
</organism>
<name>A0A064CNJ5_9MYCO</name>
<evidence type="ECO:0000313" key="1">
    <source>
        <dbReference type="EMBL" id="KDF02150.1"/>
    </source>
</evidence>
<keyword evidence="2" id="KW-1185">Reference proteome</keyword>
<dbReference type="AlphaFoldDB" id="A0A064CNJ5"/>
<dbReference type="RefSeq" id="WP_237752638.1">
    <property type="nucleotide sequence ID" value="NZ_JALN02000001.1"/>
</dbReference>
<reference evidence="1" key="1">
    <citation type="submission" date="2014-05" db="EMBL/GenBank/DDBJ databases">
        <title>Genome sequence of Mycobacterium aromaticivorans strain JS19b1T (= DSM 45407T).</title>
        <authorList>
            <person name="Kwak Y."/>
            <person name="Park G.-S."/>
            <person name="Li Q.X."/>
            <person name="Lee S.-E."/>
            <person name="Shin J.-H."/>
        </authorList>
    </citation>
    <scope>NUCLEOTIDE SEQUENCE [LARGE SCALE GENOMIC DNA]</scope>
    <source>
        <strain evidence="1">JS19b1</strain>
    </source>
</reference>
<proteinExistence type="predicted"/>
<accession>A0A064CNJ5</accession>
<evidence type="ECO:0000313" key="2">
    <source>
        <dbReference type="Proteomes" id="UP000022835"/>
    </source>
</evidence>
<dbReference type="Proteomes" id="UP000022835">
    <property type="component" value="Unassembled WGS sequence"/>
</dbReference>
<dbReference type="EMBL" id="JALN02000001">
    <property type="protein sequence ID" value="KDF02150.1"/>
    <property type="molecule type" value="Genomic_DNA"/>
</dbReference>
<gene>
    <name evidence="1" type="ORF">Y900_025265</name>
</gene>
<sequence>MGLNQFHDNFGEINTRLTGGLDATAPAASDQDATVTARLRARLFAGRLDRDVDDGIPPLPGSPLAVHMARLTSISEREALARSLRQALAELHRDRPAFSSHIPVHPQRLATCRDVVDDITLRLHAPRPVRARGMARLRILLSDGTGPLYRSGRGSLAAGLRGVLAAL</sequence>
<dbReference type="eggNOG" id="ENOG502ZJ53">
    <property type="taxonomic scope" value="Bacteria"/>
</dbReference>
<comment type="caution">
    <text evidence="1">The sequence shown here is derived from an EMBL/GenBank/DDBJ whole genome shotgun (WGS) entry which is preliminary data.</text>
</comment>
<protein>
    <submittedName>
        <fullName evidence="1">Uncharacterized protein</fullName>
    </submittedName>
</protein>